<evidence type="ECO:0000313" key="2">
    <source>
        <dbReference type="Proteomes" id="UP001605036"/>
    </source>
</evidence>
<dbReference type="Proteomes" id="UP001605036">
    <property type="component" value="Unassembled WGS sequence"/>
</dbReference>
<evidence type="ECO:0000313" key="1">
    <source>
        <dbReference type="EMBL" id="KAL2608159.1"/>
    </source>
</evidence>
<reference evidence="1 2" key="1">
    <citation type="submission" date="2024-09" db="EMBL/GenBank/DDBJ databases">
        <title>Chromosome-scale assembly of Riccia fluitans.</title>
        <authorList>
            <person name="Paukszto L."/>
            <person name="Sawicki J."/>
            <person name="Karawczyk K."/>
            <person name="Piernik-Szablinska J."/>
            <person name="Szczecinska M."/>
            <person name="Mazdziarz M."/>
        </authorList>
    </citation>
    <scope>NUCLEOTIDE SEQUENCE [LARGE SCALE GENOMIC DNA]</scope>
    <source>
        <strain evidence="1">Rf_01</strain>
        <tissue evidence="1">Aerial parts of the thallus</tissue>
    </source>
</reference>
<gene>
    <name evidence="1" type="ORF">R1flu_026732</name>
</gene>
<dbReference type="AlphaFoldDB" id="A0ABD1XHD8"/>
<accession>A0ABD1XHD8</accession>
<name>A0ABD1XHD8_9MARC</name>
<proteinExistence type="predicted"/>
<protein>
    <recommendedName>
        <fullName evidence="3">LAGLIDADG homing endonuclease</fullName>
    </recommendedName>
</protein>
<comment type="caution">
    <text evidence="1">The sequence shown here is derived from an EMBL/GenBank/DDBJ whole genome shotgun (WGS) entry which is preliminary data.</text>
</comment>
<organism evidence="1 2">
    <name type="scientific">Riccia fluitans</name>
    <dbReference type="NCBI Taxonomy" id="41844"/>
    <lineage>
        <taxon>Eukaryota</taxon>
        <taxon>Viridiplantae</taxon>
        <taxon>Streptophyta</taxon>
        <taxon>Embryophyta</taxon>
        <taxon>Marchantiophyta</taxon>
        <taxon>Marchantiopsida</taxon>
        <taxon>Marchantiidae</taxon>
        <taxon>Marchantiales</taxon>
        <taxon>Ricciaceae</taxon>
        <taxon>Riccia</taxon>
    </lineage>
</organism>
<evidence type="ECO:0008006" key="3">
    <source>
        <dbReference type="Google" id="ProtNLM"/>
    </source>
</evidence>
<dbReference type="EMBL" id="JBHFFA010000008">
    <property type="protein sequence ID" value="KAL2608159.1"/>
    <property type="molecule type" value="Genomic_DNA"/>
</dbReference>
<keyword evidence="2" id="KW-1185">Reference proteome</keyword>
<sequence length="138" mass="15856">MGLFGFLGQGPLPSDRFYPVLNFNECIPYPSGSNTFLYKLGPAERQYERFNTYLGQTKVINALRRLISLFWYERSNAYLGQTKVINALRRLISLFSPKLTQVESFRWIVAMTGGLNCGTILEVAEPMTTQFRSSNRRK</sequence>